<dbReference type="VEuPathDB" id="CryptoDB:Cvel_12310"/>
<evidence type="ECO:0000256" key="1">
    <source>
        <dbReference type="SAM" id="MobiDB-lite"/>
    </source>
</evidence>
<dbReference type="GO" id="GO:0070681">
    <property type="term" value="P:glutaminyl-tRNAGln biosynthesis via transamidation"/>
    <property type="evidence" value="ECO:0007669"/>
    <property type="project" value="TreeGrafter"/>
</dbReference>
<feature type="chain" id="PRO_5005192890" description="Glutamyl-tRNA(Gln) amidotransferase subunit C, mitochondrial" evidence="2">
    <location>
        <begin position="22"/>
        <end position="177"/>
    </location>
</feature>
<evidence type="ECO:0000313" key="3">
    <source>
        <dbReference type="EMBL" id="CEM53864.1"/>
    </source>
</evidence>
<keyword evidence="2" id="KW-0732">Signal</keyword>
<organism evidence="3">
    <name type="scientific">Chromera velia CCMP2878</name>
    <dbReference type="NCBI Taxonomy" id="1169474"/>
    <lineage>
        <taxon>Eukaryota</taxon>
        <taxon>Sar</taxon>
        <taxon>Alveolata</taxon>
        <taxon>Colpodellida</taxon>
        <taxon>Chromeraceae</taxon>
        <taxon>Chromera</taxon>
    </lineage>
</organism>
<dbReference type="InterPro" id="IPR003837">
    <property type="entry name" value="GatC"/>
</dbReference>
<evidence type="ECO:0000256" key="2">
    <source>
        <dbReference type="SAM" id="SignalP"/>
    </source>
</evidence>
<name>A0A0G4IA18_9ALVE</name>
<protein>
    <recommendedName>
        <fullName evidence="4">Glutamyl-tRNA(Gln) amidotransferase subunit C, mitochondrial</fullName>
    </recommendedName>
</protein>
<accession>A0A0G4IA18</accession>
<dbReference type="PANTHER" id="PTHR15004">
    <property type="entry name" value="GLUTAMYL-TRNA(GLN) AMIDOTRANSFERASE SUBUNIT C, MITOCHONDRIAL"/>
    <property type="match status" value="1"/>
</dbReference>
<proteinExistence type="predicted"/>
<dbReference type="EMBL" id="CDMZ01005733">
    <property type="protein sequence ID" value="CEM53864.1"/>
    <property type="molecule type" value="Genomic_DNA"/>
</dbReference>
<dbReference type="Gene3D" id="1.10.20.60">
    <property type="entry name" value="Glu-tRNAGln amidotransferase C subunit, N-terminal domain"/>
    <property type="match status" value="1"/>
</dbReference>
<gene>
    <name evidence="3" type="ORF">Cvel_12310</name>
</gene>
<feature type="compositionally biased region" description="Polar residues" evidence="1">
    <location>
        <begin position="54"/>
        <end position="65"/>
    </location>
</feature>
<feature type="region of interest" description="Disordered" evidence="1">
    <location>
        <begin position="131"/>
        <end position="177"/>
    </location>
</feature>
<feature type="region of interest" description="Disordered" evidence="1">
    <location>
        <begin position="19"/>
        <end position="76"/>
    </location>
</feature>
<dbReference type="InterPro" id="IPR036113">
    <property type="entry name" value="Asp/Glu-ADT_sf_sub_c"/>
</dbReference>
<dbReference type="PANTHER" id="PTHR15004:SF0">
    <property type="entry name" value="GLUTAMYL-TRNA(GLN) AMIDOTRANSFERASE SUBUNIT C, MITOCHONDRIAL"/>
    <property type="match status" value="1"/>
</dbReference>
<reference evidence="3" key="1">
    <citation type="submission" date="2014-11" db="EMBL/GenBank/DDBJ databases">
        <authorList>
            <person name="Otto D Thomas"/>
            <person name="Naeem Raeece"/>
        </authorList>
    </citation>
    <scope>NUCLEOTIDE SEQUENCE</scope>
</reference>
<evidence type="ECO:0008006" key="4">
    <source>
        <dbReference type="Google" id="ProtNLM"/>
    </source>
</evidence>
<sequence length="177" mass="19275">MKPSRAGSVLLSALLVLGSDGRQPSPRVMGFGSGPFLMRRSTNRVAGGRRQKSESSPSHVSSLKAETSDSGERGGEVEVTAELLKNTAKLAGLSVSENEITDLIPEVSKFLKFVDQMNQVDVDAPGVQELPRADLPWSDPLRPDTPNRFNNVGAIWDNMPEEEDEMLKVPQLGEMEE</sequence>
<dbReference type="GO" id="GO:0006450">
    <property type="term" value="P:regulation of translational fidelity"/>
    <property type="evidence" value="ECO:0007669"/>
    <property type="project" value="InterPro"/>
</dbReference>
<feature type="signal peptide" evidence="2">
    <location>
        <begin position="1"/>
        <end position="21"/>
    </location>
</feature>
<dbReference type="NCBIfam" id="TIGR00135">
    <property type="entry name" value="gatC"/>
    <property type="match status" value="1"/>
</dbReference>
<feature type="compositionally biased region" description="Basic and acidic residues" evidence="1">
    <location>
        <begin position="66"/>
        <end position="76"/>
    </location>
</feature>
<dbReference type="Pfam" id="PF02686">
    <property type="entry name" value="GatC"/>
    <property type="match status" value="1"/>
</dbReference>
<dbReference type="SUPFAM" id="SSF141000">
    <property type="entry name" value="Glu-tRNAGln amidotransferase C subunit"/>
    <property type="match status" value="1"/>
</dbReference>
<dbReference type="AlphaFoldDB" id="A0A0G4IA18"/>